<dbReference type="SMART" id="SM01360">
    <property type="entry name" value="A2M"/>
    <property type="match status" value="1"/>
</dbReference>
<keyword evidence="6" id="KW-1185">Reference proteome</keyword>
<dbReference type="InterPro" id="IPR001599">
    <property type="entry name" value="Macroglobln_a2"/>
</dbReference>
<evidence type="ECO:0000313" key="5">
    <source>
        <dbReference type="EMBL" id="MST54914.1"/>
    </source>
</evidence>
<dbReference type="Pfam" id="PF11974">
    <property type="entry name" value="bMG3"/>
    <property type="match status" value="1"/>
</dbReference>
<feature type="signal peptide" evidence="2">
    <location>
        <begin position="1"/>
        <end position="20"/>
    </location>
</feature>
<evidence type="ECO:0000313" key="6">
    <source>
        <dbReference type="Proteomes" id="UP000473699"/>
    </source>
</evidence>
<dbReference type="InterPro" id="IPR008930">
    <property type="entry name" value="Terpenoid_cyclase/PrenylTrfase"/>
</dbReference>
<dbReference type="InterPro" id="IPR021868">
    <property type="entry name" value="Alpha_2_Macroglob_MG3"/>
</dbReference>
<dbReference type="InterPro" id="IPR041203">
    <property type="entry name" value="Bact_A2M_MG5"/>
</dbReference>
<dbReference type="InterPro" id="IPR051802">
    <property type="entry name" value="YfhM-like"/>
</dbReference>
<dbReference type="Gene3D" id="1.50.10.20">
    <property type="match status" value="1"/>
</dbReference>
<dbReference type="Pfam" id="PF17962">
    <property type="entry name" value="bMG6"/>
    <property type="match status" value="1"/>
</dbReference>
<dbReference type="Pfam" id="PF17972">
    <property type="entry name" value="bMG5"/>
    <property type="match status" value="1"/>
</dbReference>
<dbReference type="GO" id="GO:0004866">
    <property type="term" value="F:endopeptidase inhibitor activity"/>
    <property type="evidence" value="ECO:0007669"/>
    <property type="project" value="InterPro"/>
</dbReference>
<keyword evidence="1 2" id="KW-0732">Signal</keyword>
<evidence type="ECO:0000259" key="3">
    <source>
        <dbReference type="SMART" id="SM01359"/>
    </source>
</evidence>
<dbReference type="EMBL" id="VUNH01000002">
    <property type="protein sequence ID" value="MST54914.1"/>
    <property type="molecule type" value="Genomic_DNA"/>
</dbReference>
<reference evidence="5 6" key="1">
    <citation type="submission" date="2019-08" db="EMBL/GenBank/DDBJ databases">
        <title>In-depth cultivation of the pig gut microbiome towards novel bacterial diversity and tailored functional studies.</title>
        <authorList>
            <person name="Wylensek D."/>
            <person name="Hitch T.C.A."/>
            <person name="Clavel T."/>
        </authorList>
    </citation>
    <scope>NUCLEOTIDE SEQUENCE [LARGE SCALE GENOMIC DNA]</scope>
    <source>
        <strain evidence="5 6">SM-530-WT-4B</strain>
    </source>
</reference>
<organism evidence="5 6">
    <name type="scientific">Pyramidobacter porci</name>
    <dbReference type="NCBI Taxonomy" id="2605789"/>
    <lineage>
        <taxon>Bacteria</taxon>
        <taxon>Thermotogati</taxon>
        <taxon>Synergistota</taxon>
        <taxon>Synergistia</taxon>
        <taxon>Synergistales</taxon>
        <taxon>Dethiosulfovibrionaceae</taxon>
        <taxon>Pyramidobacter</taxon>
    </lineage>
</organism>
<name>A0A6L5Y9C4_9BACT</name>
<dbReference type="SMART" id="SM01359">
    <property type="entry name" value="A2M_N_2"/>
    <property type="match status" value="1"/>
</dbReference>
<dbReference type="InterPro" id="IPR041462">
    <property type="entry name" value="Bact_A2M_MG6"/>
</dbReference>
<dbReference type="Gene3D" id="2.60.40.3710">
    <property type="match status" value="1"/>
</dbReference>
<dbReference type="Pfam" id="PF00207">
    <property type="entry name" value="A2M"/>
    <property type="match status" value="1"/>
</dbReference>
<dbReference type="Proteomes" id="UP000473699">
    <property type="component" value="Unassembled WGS sequence"/>
</dbReference>
<dbReference type="Pfam" id="PF17973">
    <property type="entry name" value="bMG10"/>
    <property type="match status" value="1"/>
</dbReference>
<dbReference type="Pfam" id="PF07703">
    <property type="entry name" value="A2M_BRD"/>
    <property type="match status" value="1"/>
</dbReference>
<dbReference type="InterPro" id="IPR011625">
    <property type="entry name" value="A2M_N_BRD"/>
</dbReference>
<dbReference type="SUPFAM" id="SSF48239">
    <property type="entry name" value="Terpenoid cyclases/Protein prenyltransferases"/>
    <property type="match status" value="1"/>
</dbReference>
<evidence type="ECO:0000256" key="2">
    <source>
        <dbReference type="SAM" id="SignalP"/>
    </source>
</evidence>
<sequence>MRKFFGALLCGLLLAGAAWAANDVTVKSFSPEGEVTANRPQFTVVFSGDVVKSNQLNKPLTGGAVPLKFRPALPGTAKWVKTNQLVFTPSANLQPATRYDADFGPGGLRTAGGTLVAGRQSFTFHRPALSFDRVTIIGTSPDRELTLRLDFNAEVSPVRLRGFLKIFNAAGNSVSYNIQGATPAKEIIVRTSSVYGKSVKVLVEGGLLPDKGDLPQAGGLEATLNVSTETLVTDSNAFMNESGRGRIHVGLNNSVDLTKAKGFIELSPAVPFTLSGAYDGFNIEGDFAPRSRVSVTIRKGLTGQDAEPMKEDFVKAFIFPDMPSFVRFPAAGMFLTPAEAPRVAVESANIGTLEVSAWRLYNNNVPIAALDLDDEGSFTNWAKPLGSKKYAVGGMVNETARRALDLASLGCEGEGVYLIEAKNGDPSTWDSARMLLSVTDTALSARMYKRGLQVWANSISDSKPLADAEVKVYSAKNQLLLNGKTDADGLASFAVAEGWQDDLHPSLVTVEKEGRLSFVKLGVNQLSGRDVDISGAPWNDAYDGMWILPRALWQPGETLEAEAIVRSTVLELPGEFPLNWALTARGIDLASGVMKLDASGTGVISVPIPATVDSGSYSLRLTVPGTQTVVAERAVQIEEFRPPQIETKLQAPKALYPGKEATLELSARYLFGGSGAGLNWELDYTTVPEAYVSKANPGYVFGSEMGKDAGRSSGQIDSGTLDENGAARAVWTPEEDLNAPSIVRAHLRLNVMEASGRWTGSTVSVPIYPTKALIGVMAPKAEIRPNTSAEIGLVAVDPDDKPANLGEVVVEISKVTSRYVMVSDDSGSRMTWQEEFSEPVMDKVTLNGKGKYVFTPKDEGEYRLTFTHKDGRASLRLWVWENWTGSASMGAVMPDRVELKSDKESYLPGATARITVKSPFAGRAILALGSDRPVTVKSFDMADKETTVDVPVTEELLPNGWLTIQVVRPEGADTKPPYRALGALPLKLDLSDRRLNVSVEAPDKAEPGVFSAKIRVADAKGQPAKGTVAVALVDRGILLLSGSDNADPWEYFTRRRGMDGKMCDIYDSLLPIEARGTTLLHPAGGDDAEMYRAKLMANADMMSPVRASDYKPLSIWLPAVELKDGAAEITTQVPEFAGALRVEAIAVDGVALGRAETESKIARPVVIDLTLPRFAAPGDQLQAALNVTAEQGGSASAVVTPAEGLDLNFGGQSEWKDTIALTANKRLELTPLIPTLTARSGSEHGALKASVSLDGRDYESETGLAIRPGWPLTSVVGGGSAGEGTTDIVLPDDWYPGTGNLTLTVSGAPVVDAVSLLETVDTWGFGLDRLVSRGWITLNMPSLLSDEDQDLVNPIENRIAMNTVLAGLASYQLYDGSWSAWRGDGTDEWGSVAALHLLTTVKAAGVIDPSGLNAGTQWLRRYMAEPLPEKNVREAMNARAYGAYVLALGGEAPLGWMNWLEERIGDLDGSGRALLAASYALAGDQEKAQALAGSESSSADAKLSLPEAGFRMLALDAIEPGGAPSRDLAARIAAELAKGGGRRNARDAGGMIMALGVFSTHVVPGPVTAKLFDSDGNEAAVFDGKPAIWRGGKGGTMKLEASGAGSIWYSWTASGVPDKEPRSYSRGLRVERSFVDAKTDKVLNLSSIAFGQEVNMKIKVTATSRPAALRLSALLPAGFETVGAGEMASGEGYSVRSDLRFDRLLLHIDGQGKSFEWKLPLRAVYRGTFSVPPISVEALGNKGIGYLGKADTVTIQ</sequence>
<accession>A0A6L5Y9C4</accession>
<gene>
    <name evidence="5" type="ORF">FYJ74_02455</name>
</gene>
<comment type="caution">
    <text evidence="5">The sequence shown here is derived from an EMBL/GenBank/DDBJ whole genome shotgun (WGS) entry which is preliminary data.</text>
</comment>
<dbReference type="PANTHER" id="PTHR40094:SF1">
    <property type="entry name" value="UBIQUITIN DOMAIN-CONTAINING PROTEIN"/>
    <property type="match status" value="1"/>
</dbReference>
<feature type="domain" description="Alpha-2-macroglobulin" evidence="4">
    <location>
        <begin position="1114"/>
        <end position="1201"/>
    </location>
</feature>
<evidence type="ECO:0000259" key="4">
    <source>
        <dbReference type="SMART" id="SM01360"/>
    </source>
</evidence>
<protein>
    <submittedName>
        <fullName evidence="5">Alpha-2-macroglobulin</fullName>
    </submittedName>
</protein>
<proteinExistence type="predicted"/>
<dbReference type="InterPro" id="IPR041246">
    <property type="entry name" value="Bact_MG10"/>
</dbReference>
<dbReference type="PANTHER" id="PTHR40094">
    <property type="entry name" value="ALPHA-2-MACROGLOBULIN HOMOLOG"/>
    <property type="match status" value="1"/>
</dbReference>
<feature type="domain" description="Alpha-2-macroglobulin bait region" evidence="3">
    <location>
        <begin position="897"/>
        <end position="1040"/>
    </location>
</feature>
<dbReference type="RefSeq" id="WP_154528026.1">
    <property type="nucleotide sequence ID" value="NZ_VUNH01000002.1"/>
</dbReference>
<evidence type="ECO:0000256" key="1">
    <source>
        <dbReference type="ARBA" id="ARBA00022729"/>
    </source>
</evidence>
<feature type="chain" id="PRO_5026776799" evidence="2">
    <location>
        <begin position="21"/>
        <end position="1756"/>
    </location>
</feature>